<dbReference type="AlphaFoldDB" id="A0A4R3VXP0"/>
<dbReference type="EMBL" id="SMBZ01000019">
    <property type="protein sequence ID" value="TCV13695.1"/>
    <property type="molecule type" value="Genomic_DNA"/>
</dbReference>
<keyword evidence="1" id="KW-0812">Transmembrane</keyword>
<sequence>MNWGSKIVIGLAAFMLFIIGVSIYMVSHDSDTLIDNDYYENSLSYDQVYDSKQNLINDNAKPNILLGKDTLTITFVTTNNQGKLIFKRPSDGGLDREIPFATADTQFKLPITTFVKGNWSLDISWENSKKSYLHSQSLYIQ</sequence>
<dbReference type="RefSeq" id="WP_132777662.1">
    <property type="nucleotide sequence ID" value="NZ_SMBZ01000019.1"/>
</dbReference>
<organism evidence="2 3">
    <name type="scientific">Sphingobacterium alimentarium</name>
    <dbReference type="NCBI Taxonomy" id="797292"/>
    <lineage>
        <taxon>Bacteria</taxon>
        <taxon>Pseudomonadati</taxon>
        <taxon>Bacteroidota</taxon>
        <taxon>Sphingobacteriia</taxon>
        <taxon>Sphingobacteriales</taxon>
        <taxon>Sphingobacteriaceae</taxon>
        <taxon>Sphingobacterium</taxon>
    </lineage>
</organism>
<evidence type="ECO:0000256" key="1">
    <source>
        <dbReference type="SAM" id="Phobius"/>
    </source>
</evidence>
<accession>A0A4R3VXP0</accession>
<gene>
    <name evidence="2" type="ORF">EDC17_101951</name>
</gene>
<dbReference type="Proteomes" id="UP000295197">
    <property type="component" value="Unassembled WGS sequence"/>
</dbReference>
<reference evidence="2 3" key="1">
    <citation type="submission" date="2019-03" db="EMBL/GenBank/DDBJ databases">
        <title>Genomic Encyclopedia of Type Strains, Phase IV (KMG-IV): sequencing the most valuable type-strain genomes for metagenomic binning, comparative biology and taxonomic classification.</title>
        <authorList>
            <person name="Goeker M."/>
        </authorList>
    </citation>
    <scope>NUCLEOTIDE SEQUENCE [LARGE SCALE GENOMIC DNA]</scope>
    <source>
        <strain evidence="2 3">DSM 22362</strain>
    </source>
</reference>
<proteinExistence type="predicted"/>
<dbReference type="Pfam" id="PF05751">
    <property type="entry name" value="FixH"/>
    <property type="match status" value="1"/>
</dbReference>
<keyword evidence="3" id="KW-1185">Reference proteome</keyword>
<keyword evidence="1" id="KW-0472">Membrane</keyword>
<name>A0A4R3VXP0_9SPHI</name>
<evidence type="ECO:0000313" key="2">
    <source>
        <dbReference type="EMBL" id="TCV13695.1"/>
    </source>
</evidence>
<dbReference type="OrthoDB" id="1493774at2"/>
<protein>
    <submittedName>
        <fullName evidence="2">FixH protein</fullName>
    </submittedName>
</protein>
<comment type="caution">
    <text evidence="2">The sequence shown here is derived from an EMBL/GenBank/DDBJ whole genome shotgun (WGS) entry which is preliminary data.</text>
</comment>
<feature type="transmembrane region" description="Helical" evidence="1">
    <location>
        <begin position="7"/>
        <end position="26"/>
    </location>
</feature>
<dbReference type="InterPro" id="IPR008620">
    <property type="entry name" value="FixH"/>
</dbReference>
<keyword evidence="1" id="KW-1133">Transmembrane helix</keyword>
<evidence type="ECO:0000313" key="3">
    <source>
        <dbReference type="Proteomes" id="UP000295197"/>
    </source>
</evidence>